<dbReference type="SUPFAM" id="SSF56349">
    <property type="entry name" value="DNA breaking-rejoining enzymes"/>
    <property type="match status" value="1"/>
</dbReference>
<dbReference type="Pfam" id="PF09003">
    <property type="entry name" value="Arm-DNA-bind_1"/>
    <property type="match status" value="1"/>
</dbReference>
<keyword evidence="2" id="KW-0229">DNA integration</keyword>
<sequence length="370" mass="42376">MVPRPRNKSNKGLPQNLYLDDRRGTYRYRRPTDGKWFQFGTDRVKAVDAAKQLNLAFMQGADLVGVVLGESAELFTAFLDDYEKNVLPPRELSKGTLGLYAVHFRRFRREFEGKAVDQISIRMIAQMLDLLTPRTANQCRALLIDIFNHAAAKGLCPDNPAASTINRIEKKTRKRHTVDGLKAIREKAPAWLQNAIDLALITAQRRTDILAMKFEDVKDGYLYVVQQKTSKASDAAWIRFRVTPELQRVISHCRDNVVSPFLVHRRPDRKRQKQAEAKEHWTKVEERYLTRAFKDAREAADCYKGWKEEEMPGFHEVRALSLHLYKKAGKDGQKIAGHASEGMTKNYQKEHAEVIWSEAVPDLDISDIAG</sequence>
<gene>
    <name evidence="7" type="ORF">ENP23_09050</name>
</gene>
<dbReference type="EMBL" id="DSIN01000019">
    <property type="protein sequence ID" value="HEF25912.1"/>
    <property type="molecule type" value="Genomic_DNA"/>
</dbReference>
<feature type="domain" description="Tyr recombinase" evidence="5">
    <location>
        <begin position="183"/>
        <end position="350"/>
    </location>
</feature>
<reference evidence="7" key="1">
    <citation type="journal article" date="2020" name="mSystems">
        <title>Genome- and Community-Level Interaction Insights into Carbon Utilization and Element Cycling Functions of Hydrothermarchaeota in Hydrothermal Sediment.</title>
        <authorList>
            <person name="Zhou Z."/>
            <person name="Liu Y."/>
            <person name="Xu W."/>
            <person name="Pan J."/>
            <person name="Luo Z.H."/>
            <person name="Li M."/>
        </authorList>
    </citation>
    <scope>NUCLEOTIDE SEQUENCE [LARGE SCALE GENOMIC DNA]</scope>
    <source>
        <strain evidence="7">SpSt-200</strain>
    </source>
</reference>
<evidence type="ECO:0000256" key="4">
    <source>
        <dbReference type="ARBA" id="ARBA00023172"/>
    </source>
</evidence>
<dbReference type="Gene3D" id="1.10.443.10">
    <property type="entry name" value="Intergrase catalytic core"/>
    <property type="match status" value="1"/>
</dbReference>
<keyword evidence="4" id="KW-0233">DNA recombination</keyword>
<comment type="caution">
    <text evidence="7">The sequence shown here is derived from an EMBL/GenBank/DDBJ whole genome shotgun (WGS) entry which is preliminary data.</text>
</comment>
<evidence type="ECO:0000256" key="2">
    <source>
        <dbReference type="ARBA" id="ARBA00022908"/>
    </source>
</evidence>
<evidence type="ECO:0000313" key="7">
    <source>
        <dbReference type="EMBL" id="HEF25912.1"/>
    </source>
</evidence>
<dbReference type="AlphaFoldDB" id="A0A7C2AXL3"/>
<dbReference type="GO" id="GO:0003677">
    <property type="term" value="F:DNA binding"/>
    <property type="evidence" value="ECO:0007669"/>
    <property type="project" value="UniProtKB-KW"/>
</dbReference>
<name>A0A7C2AXL3_9PSED</name>
<feature type="domain" description="Integrase lambda-type N-terminal DNA-binding" evidence="6">
    <location>
        <begin position="1"/>
        <end position="59"/>
    </location>
</feature>
<dbReference type="InterPro" id="IPR002104">
    <property type="entry name" value="Integrase_catalytic"/>
</dbReference>
<protein>
    <submittedName>
        <fullName evidence="7">Integrase</fullName>
    </submittedName>
</protein>
<dbReference type="Gene3D" id="3.30.160.60">
    <property type="entry name" value="Classic Zinc Finger"/>
    <property type="match status" value="1"/>
</dbReference>
<organism evidence="7">
    <name type="scientific">Pseudomonas graminis</name>
    <dbReference type="NCBI Taxonomy" id="158627"/>
    <lineage>
        <taxon>Bacteria</taxon>
        <taxon>Pseudomonadati</taxon>
        <taxon>Pseudomonadota</taxon>
        <taxon>Gammaproteobacteria</taxon>
        <taxon>Pseudomonadales</taxon>
        <taxon>Pseudomonadaceae</taxon>
        <taxon>Pseudomonas</taxon>
    </lineage>
</organism>
<comment type="similarity">
    <text evidence="1">Belongs to the 'phage' integrase family.</text>
</comment>
<dbReference type="SUPFAM" id="SSF54171">
    <property type="entry name" value="DNA-binding domain"/>
    <property type="match status" value="1"/>
</dbReference>
<dbReference type="GO" id="GO:0006310">
    <property type="term" value="P:DNA recombination"/>
    <property type="evidence" value="ECO:0007669"/>
    <property type="project" value="UniProtKB-KW"/>
</dbReference>
<dbReference type="InterPro" id="IPR016177">
    <property type="entry name" value="DNA-bd_dom_sf"/>
</dbReference>
<accession>A0A7C2AXL3</accession>
<dbReference type="GO" id="GO:0008907">
    <property type="term" value="F:integrase activity"/>
    <property type="evidence" value="ECO:0007669"/>
    <property type="project" value="InterPro"/>
</dbReference>
<dbReference type="Gene3D" id="1.10.150.130">
    <property type="match status" value="1"/>
</dbReference>
<evidence type="ECO:0000256" key="1">
    <source>
        <dbReference type="ARBA" id="ARBA00008857"/>
    </source>
</evidence>
<dbReference type="InterPro" id="IPR011010">
    <property type="entry name" value="DNA_brk_join_enz"/>
</dbReference>
<proteinExistence type="inferred from homology"/>
<evidence type="ECO:0000259" key="5">
    <source>
        <dbReference type="Pfam" id="PF00589"/>
    </source>
</evidence>
<keyword evidence="3" id="KW-0238">DNA-binding</keyword>
<dbReference type="InterPro" id="IPR013762">
    <property type="entry name" value="Integrase-like_cat_sf"/>
</dbReference>
<evidence type="ECO:0000256" key="3">
    <source>
        <dbReference type="ARBA" id="ARBA00023125"/>
    </source>
</evidence>
<evidence type="ECO:0000259" key="6">
    <source>
        <dbReference type="Pfam" id="PF09003"/>
    </source>
</evidence>
<dbReference type="InterPro" id="IPR010998">
    <property type="entry name" value="Integrase_recombinase_N"/>
</dbReference>
<dbReference type="InterPro" id="IPR015094">
    <property type="entry name" value="Integrase_lambda-typ_DNA-bd_N"/>
</dbReference>
<dbReference type="Pfam" id="PF00589">
    <property type="entry name" value="Phage_integrase"/>
    <property type="match status" value="1"/>
</dbReference>